<sequence>MPPQPQYLSDDCSDGVEVPDSNVAKELYSPVGSSPGKRQVSQSTAQEHMQQNQHSKQPRTEKQLQQHTDGSPVASPSVSPQSIEVKKVSCEDIQMVQNLIERCLQLYMNQKEVINTLLNQAKVEPGFTSLVWQKLEEQNMEFFRAYYTRLKLKRQIIIFNQLLEQHFQLLQKVYLPRTKPTVSVHNSKHVSAGYGPGPEPFLTVPRTSTASVDEAYLQEGFQSPNSTSGANTANTSPAISPTISSCAAFPFGVVESPSDLSSANICLRTSVPLEAPYNSSEAQNQGGMIDLPIGTTDAHSSSTREVLGSLGQLPRNFSLSDLTPELGNTSDCGEMWYGLFALRIYRKQSE</sequence>
<keyword evidence="2" id="KW-1185">Reference proteome</keyword>
<name>A0ACC2D2I1_DIPCM</name>
<dbReference type="Proteomes" id="UP001162992">
    <property type="component" value="Chromosome 7"/>
</dbReference>
<comment type="caution">
    <text evidence="1">The sequence shown here is derived from an EMBL/GenBank/DDBJ whole genome shotgun (WGS) entry which is preliminary data.</text>
</comment>
<proteinExistence type="predicted"/>
<evidence type="ECO:0000313" key="2">
    <source>
        <dbReference type="Proteomes" id="UP001162992"/>
    </source>
</evidence>
<dbReference type="EMBL" id="CM055098">
    <property type="protein sequence ID" value="KAJ7548505.1"/>
    <property type="molecule type" value="Genomic_DNA"/>
</dbReference>
<gene>
    <name evidence="1" type="ORF">O6H91_07G014600</name>
</gene>
<evidence type="ECO:0000313" key="1">
    <source>
        <dbReference type="EMBL" id="KAJ7548505.1"/>
    </source>
</evidence>
<reference evidence="2" key="1">
    <citation type="journal article" date="2024" name="Proc. Natl. Acad. Sci. U.S.A.">
        <title>Extraordinary preservation of gene collinearity over three hundred million years revealed in homosporous lycophytes.</title>
        <authorList>
            <person name="Li C."/>
            <person name="Wickell D."/>
            <person name="Kuo L.Y."/>
            <person name="Chen X."/>
            <person name="Nie B."/>
            <person name="Liao X."/>
            <person name="Peng D."/>
            <person name="Ji J."/>
            <person name="Jenkins J."/>
            <person name="Williams M."/>
            <person name="Shu S."/>
            <person name="Plott C."/>
            <person name="Barry K."/>
            <person name="Rajasekar S."/>
            <person name="Grimwood J."/>
            <person name="Han X."/>
            <person name="Sun S."/>
            <person name="Hou Z."/>
            <person name="He W."/>
            <person name="Dai G."/>
            <person name="Sun C."/>
            <person name="Schmutz J."/>
            <person name="Leebens-Mack J.H."/>
            <person name="Li F.W."/>
            <person name="Wang L."/>
        </authorList>
    </citation>
    <scope>NUCLEOTIDE SEQUENCE [LARGE SCALE GENOMIC DNA]</scope>
    <source>
        <strain evidence="2">cv. PW_Plant_1</strain>
    </source>
</reference>
<accession>A0ACC2D2I1</accession>
<protein>
    <submittedName>
        <fullName evidence="1">Uncharacterized protein</fullName>
    </submittedName>
</protein>
<organism evidence="1 2">
    <name type="scientific">Diphasiastrum complanatum</name>
    <name type="common">Issler's clubmoss</name>
    <name type="synonym">Lycopodium complanatum</name>
    <dbReference type="NCBI Taxonomy" id="34168"/>
    <lineage>
        <taxon>Eukaryota</taxon>
        <taxon>Viridiplantae</taxon>
        <taxon>Streptophyta</taxon>
        <taxon>Embryophyta</taxon>
        <taxon>Tracheophyta</taxon>
        <taxon>Lycopodiopsida</taxon>
        <taxon>Lycopodiales</taxon>
        <taxon>Lycopodiaceae</taxon>
        <taxon>Lycopodioideae</taxon>
        <taxon>Diphasiastrum</taxon>
    </lineage>
</organism>